<dbReference type="EMBL" id="JAVDWH010000001">
    <property type="protein sequence ID" value="MDR7085825.1"/>
    <property type="molecule type" value="Genomic_DNA"/>
</dbReference>
<evidence type="ECO:0000313" key="2">
    <source>
        <dbReference type="EMBL" id="MDR7085825.1"/>
    </source>
</evidence>
<keyword evidence="1" id="KW-0812">Transmembrane</keyword>
<organism evidence="2 3">
    <name type="scientific">Aeromicrobium panaciterrae</name>
    <dbReference type="NCBI Taxonomy" id="363861"/>
    <lineage>
        <taxon>Bacteria</taxon>
        <taxon>Bacillati</taxon>
        <taxon>Actinomycetota</taxon>
        <taxon>Actinomycetes</taxon>
        <taxon>Propionibacteriales</taxon>
        <taxon>Nocardioidaceae</taxon>
        <taxon>Aeromicrobium</taxon>
    </lineage>
</organism>
<sequence length="210" mass="22241">MKLRQVKSLGGRANTAVGDLAAKVDDQTGEAAKKAARVIVLAVTLLRIPTALLMILPIPFILTTIVLGLLADGGIRWVLLPAGLAMLVVTSAFWGRRRRILQAVEEPDKLATELGIMISLTDKVEETRGAITSIAGAGGWRIFERLKSVWSGVAMTGRWIEGIGDLPRARYFGPPKIGTTVTVAVAALWLIPISVVVAVLSVIGSIAGSI</sequence>
<keyword evidence="3" id="KW-1185">Reference proteome</keyword>
<evidence type="ECO:0000313" key="3">
    <source>
        <dbReference type="Proteomes" id="UP001257739"/>
    </source>
</evidence>
<feature type="transmembrane region" description="Helical" evidence="1">
    <location>
        <begin position="51"/>
        <end position="71"/>
    </location>
</feature>
<dbReference type="RefSeq" id="WP_309966764.1">
    <property type="nucleotide sequence ID" value="NZ_JAVDWH010000001.1"/>
</dbReference>
<keyword evidence="1" id="KW-1133">Transmembrane helix</keyword>
<gene>
    <name evidence="2" type="ORF">J2X11_000664</name>
</gene>
<comment type="caution">
    <text evidence="2">The sequence shown here is derived from an EMBL/GenBank/DDBJ whole genome shotgun (WGS) entry which is preliminary data.</text>
</comment>
<feature type="transmembrane region" description="Helical" evidence="1">
    <location>
        <begin position="177"/>
        <end position="207"/>
    </location>
</feature>
<protein>
    <submittedName>
        <fullName evidence="2">Uncharacterized protein</fullName>
    </submittedName>
</protein>
<reference evidence="2 3" key="1">
    <citation type="submission" date="2023-07" db="EMBL/GenBank/DDBJ databases">
        <title>Sorghum-associated microbial communities from plants grown in Nebraska, USA.</title>
        <authorList>
            <person name="Schachtman D."/>
        </authorList>
    </citation>
    <scope>NUCLEOTIDE SEQUENCE [LARGE SCALE GENOMIC DNA]</scope>
    <source>
        <strain evidence="2 3">BE248</strain>
    </source>
</reference>
<accession>A0ABU1UKX7</accession>
<dbReference type="Proteomes" id="UP001257739">
    <property type="component" value="Unassembled WGS sequence"/>
</dbReference>
<proteinExistence type="predicted"/>
<evidence type="ECO:0000256" key="1">
    <source>
        <dbReference type="SAM" id="Phobius"/>
    </source>
</evidence>
<feature type="transmembrane region" description="Helical" evidence="1">
    <location>
        <begin position="77"/>
        <end position="95"/>
    </location>
</feature>
<keyword evidence="1" id="KW-0472">Membrane</keyword>
<name>A0ABU1UKX7_9ACTN</name>